<dbReference type="AlphaFoldDB" id="A0A024K5X6"/>
<name>A0A024K5X6_9MYCO</name>
<evidence type="ECO:0008006" key="4">
    <source>
        <dbReference type="Google" id="ProtNLM"/>
    </source>
</evidence>
<gene>
    <name evidence="2" type="ORF">AWC29_01210</name>
    <name evidence="1" type="ORF">BN973_05606</name>
</gene>
<organism evidence="1">
    <name type="scientific">Mycobacterium triplex</name>
    <dbReference type="NCBI Taxonomy" id="47839"/>
    <lineage>
        <taxon>Bacteria</taxon>
        <taxon>Bacillati</taxon>
        <taxon>Actinomycetota</taxon>
        <taxon>Actinomycetes</taxon>
        <taxon>Mycobacteriales</taxon>
        <taxon>Mycobacteriaceae</taxon>
        <taxon>Mycobacterium</taxon>
        <taxon>Mycobacterium simiae complex</taxon>
    </lineage>
</organism>
<reference evidence="1" key="2">
    <citation type="submission" date="2014-04" db="EMBL/GenBank/DDBJ databases">
        <authorList>
            <person name="Xu Y.W."/>
            <person name="Yang Q."/>
        </authorList>
    </citation>
    <scope>NUCLEOTIDE SEQUENCE</scope>
    <source>
        <strain evidence="1">DSM 44626</strain>
    </source>
</reference>
<reference evidence="1" key="1">
    <citation type="journal article" date="2014" name="Genome Announc.">
        <title>Draft Genome Sequence of Mycobacterium triplex DSM 44626.</title>
        <authorList>
            <person name="Sassi M."/>
            <person name="Croce O."/>
            <person name="Robert C."/>
            <person name="Raoult D."/>
            <person name="Drancourt M."/>
        </authorList>
    </citation>
    <scope>NUCLEOTIDE SEQUENCE [LARGE SCALE GENOMIC DNA]</scope>
    <source>
        <strain evidence="1">DSM 44626</strain>
    </source>
</reference>
<dbReference type="eggNOG" id="COG3550">
    <property type="taxonomic scope" value="Bacteria"/>
</dbReference>
<dbReference type="EMBL" id="HG964447">
    <property type="protein sequence ID" value="CDO91199.1"/>
    <property type="molecule type" value="Genomic_DNA"/>
</dbReference>
<reference evidence="2 3" key="3">
    <citation type="submission" date="2016-01" db="EMBL/GenBank/DDBJ databases">
        <title>The new phylogeny of the genus Mycobacterium.</title>
        <authorList>
            <person name="Tarcisio F."/>
            <person name="Conor M."/>
            <person name="Antonella G."/>
            <person name="Elisabetta G."/>
            <person name="Giulia F.S."/>
            <person name="Sara T."/>
            <person name="Anna F."/>
            <person name="Clotilde B."/>
            <person name="Roberto B."/>
            <person name="Veronica D.S."/>
            <person name="Fabio R."/>
            <person name="Monica P."/>
            <person name="Olivier J."/>
            <person name="Enrico T."/>
            <person name="Nicola S."/>
        </authorList>
    </citation>
    <scope>NUCLEOTIDE SEQUENCE [LARGE SCALE GENOMIC DNA]</scope>
    <source>
        <strain evidence="2 3">DSM 44626</strain>
    </source>
</reference>
<evidence type="ECO:0000313" key="1">
    <source>
        <dbReference type="EMBL" id="CDO91199.1"/>
    </source>
</evidence>
<dbReference type="Proteomes" id="UP000028880">
    <property type="component" value="Unassembled WGS sequence"/>
</dbReference>
<keyword evidence="3" id="KW-1185">Reference proteome</keyword>
<accession>A0A024K5X6</accession>
<sequence>MLVAGVVDPARSYGCLRWVVAFTVVDLAGAGWVRGEREPGGDESKRWFIPPERSPYAGREWLFKPRRTKELLLSTQRQQRGDTPDVLVRGDDWAEKISFELAHLMTVPAATTELALSVQLSDHRPVRGSISRDVRPSGWVLSAGASRLEEFDDAFDADTGHGHTMDAIAQALAGLSGPPETPYEAWPAFDVFVGYLVLDAWIVNTDRHAYNWALVQAPSGVMRLAHSFDHGSALGSGYGEALHARALEEGIETWSRRGKASRFPDSGPLTLVELGLHALQAASPPARAHWMRQISQVSDHACEDIVQSIPDMSEVTRRFVTEVLAVNRRRLIDGA</sequence>
<proteinExistence type="predicted"/>
<evidence type="ECO:0000313" key="3">
    <source>
        <dbReference type="Proteomes" id="UP000193710"/>
    </source>
</evidence>
<dbReference type="RefSeq" id="WP_051641666.1">
    <property type="nucleotide sequence ID" value="NZ_HG964447.1"/>
</dbReference>
<protein>
    <recommendedName>
        <fullName evidence="4">HipA-like C-terminal domain-containing protein</fullName>
    </recommendedName>
</protein>
<dbReference type="STRING" id="47839.BN973_05606"/>
<dbReference type="Proteomes" id="UP000193710">
    <property type="component" value="Unassembled WGS sequence"/>
</dbReference>
<dbReference type="Gene3D" id="1.10.1070.20">
    <property type="match status" value="1"/>
</dbReference>
<dbReference type="OrthoDB" id="9812605at2"/>
<dbReference type="EMBL" id="LQPY01000023">
    <property type="protein sequence ID" value="ORX03309.1"/>
    <property type="molecule type" value="Genomic_DNA"/>
</dbReference>
<dbReference type="HOGENOM" id="CLU_076579_0_0_11"/>
<evidence type="ECO:0000313" key="2">
    <source>
        <dbReference type="EMBL" id="ORX03309.1"/>
    </source>
</evidence>